<gene>
    <name evidence="3" type="ORF">J2Z83_000909</name>
</gene>
<feature type="transmembrane region" description="Helical" evidence="1">
    <location>
        <begin position="7"/>
        <end position="26"/>
    </location>
</feature>
<dbReference type="EMBL" id="JAGGKX010000003">
    <property type="protein sequence ID" value="MBP1968815.1"/>
    <property type="molecule type" value="Genomic_DNA"/>
</dbReference>
<evidence type="ECO:0000256" key="1">
    <source>
        <dbReference type="SAM" id="Phobius"/>
    </source>
</evidence>
<dbReference type="InterPro" id="IPR043726">
    <property type="entry name" value="LiaI-LiaF-like_TM1"/>
</dbReference>
<feature type="transmembrane region" description="Helical" evidence="1">
    <location>
        <begin position="130"/>
        <end position="156"/>
    </location>
</feature>
<accession>A0ABS4ID00</accession>
<dbReference type="Proteomes" id="UP001519345">
    <property type="component" value="Unassembled WGS sequence"/>
</dbReference>
<keyword evidence="1" id="KW-0472">Membrane</keyword>
<feature type="transmembrane region" description="Helical" evidence="1">
    <location>
        <begin position="81"/>
        <end position="100"/>
    </location>
</feature>
<proteinExistence type="predicted"/>
<protein>
    <submittedName>
        <fullName evidence="3">Flippase GtrA</fullName>
    </submittedName>
</protein>
<keyword evidence="1" id="KW-0812">Transmembrane</keyword>
<keyword evidence="4" id="KW-1185">Reference proteome</keyword>
<feature type="domain" description="LiaI-LiaF-like transmembrane region" evidence="2">
    <location>
        <begin position="8"/>
        <end position="47"/>
    </location>
</feature>
<dbReference type="Pfam" id="PF18917">
    <property type="entry name" value="LiaI-LiaF-like_TM1"/>
    <property type="match status" value="1"/>
</dbReference>
<feature type="transmembrane region" description="Helical" evidence="1">
    <location>
        <begin position="107"/>
        <end position="124"/>
    </location>
</feature>
<dbReference type="RefSeq" id="WP_209462035.1">
    <property type="nucleotide sequence ID" value="NZ_CP110224.1"/>
</dbReference>
<sequence length="160" mass="18585">MKKKNSLAAYILIGIGIFFLLRQLRIPILTDFYSLPTLLIIIGLSLIIYSYNSKKYQNLFIGTIILGIGIHIHGLNHYRFWIDHWAIYLLIIGIAFLIRYLQTKDGLFAGIVLIGLSILLIFSIELPEWLAWVYVVIDYIEDYWPIAIIIIGIYLLKKKK</sequence>
<feature type="transmembrane region" description="Helical" evidence="1">
    <location>
        <begin position="32"/>
        <end position="51"/>
    </location>
</feature>
<reference evidence="3 4" key="1">
    <citation type="submission" date="2021-03" db="EMBL/GenBank/DDBJ databases">
        <title>Genomic Encyclopedia of Type Strains, Phase IV (KMG-IV): sequencing the most valuable type-strain genomes for metagenomic binning, comparative biology and taxonomic classification.</title>
        <authorList>
            <person name="Goeker M."/>
        </authorList>
    </citation>
    <scope>NUCLEOTIDE SEQUENCE [LARGE SCALE GENOMIC DNA]</scope>
    <source>
        <strain evidence="3 4">DSM 25609</strain>
    </source>
</reference>
<organism evidence="3 4">
    <name type="scientific">Virgibacillus natechei</name>
    <dbReference type="NCBI Taxonomy" id="1216297"/>
    <lineage>
        <taxon>Bacteria</taxon>
        <taxon>Bacillati</taxon>
        <taxon>Bacillota</taxon>
        <taxon>Bacilli</taxon>
        <taxon>Bacillales</taxon>
        <taxon>Bacillaceae</taxon>
        <taxon>Virgibacillus</taxon>
    </lineage>
</organism>
<comment type="caution">
    <text evidence="3">The sequence shown here is derived from an EMBL/GenBank/DDBJ whole genome shotgun (WGS) entry which is preliminary data.</text>
</comment>
<evidence type="ECO:0000313" key="3">
    <source>
        <dbReference type="EMBL" id="MBP1968815.1"/>
    </source>
</evidence>
<evidence type="ECO:0000259" key="2">
    <source>
        <dbReference type="Pfam" id="PF18917"/>
    </source>
</evidence>
<evidence type="ECO:0000313" key="4">
    <source>
        <dbReference type="Proteomes" id="UP001519345"/>
    </source>
</evidence>
<keyword evidence="1" id="KW-1133">Transmembrane helix</keyword>
<name>A0ABS4ID00_9BACI</name>
<feature type="transmembrane region" description="Helical" evidence="1">
    <location>
        <begin position="58"/>
        <end position="75"/>
    </location>
</feature>